<sequence length="185" mass="21963">MRIEKCWYCSSNIYPGHGVMFVRNDGKIFRFCRSKCHRHFKRKHNPRKAAWTKAYRAAHGKEMTTDSTFDFEKKRNTPVKYDRDLWVKTVRAMKIVDRIRTVRKERFQRNRLAAQRKVRIHLAEKEIAKQGLMKARLCSGELLKKPITKLDQMKRREELKRKEGALPSQTEKVHRMDADGGSDSD</sequence>
<protein>
    <submittedName>
        <fullName evidence="7">60S ribosomal subunit protein L24, putative</fullName>
    </submittedName>
</protein>
<evidence type="ECO:0000256" key="1">
    <source>
        <dbReference type="ARBA" id="ARBA00004123"/>
    </source>
</evidence>
<dbReference type="Proteomes" id="UP000007800">
    <property type="component" value="Unassembled WGS sequence"/>
</dbReference>
<evidence type="ECO:0000256" key="2">
    <source>
        <dbReference type="ARBA" id="ARBA00005647"/>
    </source>
</evidence>
<accession>C5KCN1</accession>
<dbReference type="PANTHER" id="PTHR10792">
    <property type="entry name" value="60S RIBOSOMAL PROTEIN L24"/>
    <property type="match status" value="1"/>
</dbReference>
<dbReference type="InterPro" id="IPR023442">
    <property type="entry name" value="Ribosomal_eL24_CS"/>
</dbReference>
<dbReference type="RefSeq" id="XP_002785834.1">
    <property type="nucleotide sequence ID" value="XM_002785788.1"/>
</dbReference>
<dbReference type="FunCoup" id="C5KCN1">
    <property type="interactions" value="946"/>
</dbReference>
<evidence type="ECO:0000256" key="5">
    <source>
        <dbReference type="SAM" id="MobiDB-lite"/>
    </source>
</evidence>
<dbReference type="InterPro" id="IPR038630">
    <property type="entry name" value="L24e/L24_sf"/>
</dbReference>
<evidence type="ECO:0000259" key="6">
    <source>
        <dbReference type="SMART" id="SM00746"/>
    </source>
</evidence>
<comment type="subcellular location">
    <subcellularLocation>
        <location evidence="1">Nucleus</location>
    </subcellularLocation>
</comment>
<feature type="region of interest" description="Disordered" evidence="5">
    <location>
        <begin position="158"/>
        <end position="185"/>
    </location>
</feature>
<feature type="domain" description="TRASH" evidence="6">
    <location>
        <begin position="6"/>
        <end position="44"/>
    </location>
</feature>
<gene>
    <name evidence="7" type="ORF">Pmar_PMAR023547</name>
</gene>
<dbReference type="GO" id="GO:0042273">
    <property type="term" value="P:ribosomal large subunit biogenesis"/>
    <property type="evidence" value="ECO:0007669"/>
    <property type="project" value="TreeGrafter"/>
</dbReference>
<evidence type="ECO:0000313" key="8">
    <source>
        <dbReference type="Proteomes" id="UP000007800"/>
    </source>
</evidence>
<dbReference type="GO" id="GO:0003735">
    <property type="term" value="F:structural constituent of ribosome"/>
    <property type="evidence" value="ECO:0007669"/>
    <property type="project" value="InterPro"/>
</dbReference>
<dbReference type="PROSITE" id="PS01073">
    <property type="entry name" value="RIBOSOMAL_L24E"/>
    <property type="match status" value="1"/>
</dbReference>
<dbReference type="EMBL" id="GG671995">
    <property type="protein sequence ID" value="EER17630.1"/>
    <property type="molecule type" value="Genomic_DNA"/>
</dbReference>
<comment type="similarity">
    <text evidence="2">Belongs to the eukaryotic ribosomal protein eL24 family.</text>
</comment>
<keyword evidence="8" id="KW-1185">Reference proteome</keyword>
<dbReference type="Pfam" id="PF01246">
    <property type="entry name" value="Ribosomal_L24e"/>
    <property type="match status" value="1"/>
</dbReference>
<dbReference type="AlphaFoldDB" id="C5KCN1"/>
<proteinExistence type="inferred from homology"/>
<dbReference type="GO" id="GO:0005730">
    <property type="term" value="C:nucleolus"/>
    <property type="evidence" value="ECO:0007669"/>
    <property type="project" value="TreeGrafter"/>
</dbReference>
<dbReference type="Gene3D" id="2.30.170.20">
    <property type="entry name" value="Ribosomal protein L24e"/>
    <property type="match status" value="1"/>
</dbReference>
<dbReference type="FunFam" id="2.30.170.20:FF:000001">
    <property type="entry name" value="probable ribosome biogenesis protein RLP24"/>
    <property type="match status" value="1"/>
</dbReference>
<dbReference type="InParanoid" id="C5KCN1"/>
<evidence type="ECO:0000256" key="3">
    <source>
        <dbReference type="ARBA" id="ARBA00022517"/>
    </source>
</evidence>
<dbReference type="InterPro" id="IPR056366">
    <property type="entry name" value="Ribosomal_eL24"/>
</dbReference>
<dbReference type="CDD" id="cd00472">
    <property type="entry name" value="Ribosomal_L24e_L24"/>
    <property type="match status" value="1"/>
</dbReference>
<reference evidence="7 8" key="1">
    <citation type="submission" date="2008-07" db="EMBL/GenBank/DDBJ databases">
        <authorList>
            <person name="El-Sayed N."/>
            <person name="Caler E."/>
            <person name="Inman J."/>
            <person name="Amedeo P."/>
            <person name="Hass B."/>
            <person name="Wortman J."/>
        </authorList>
    </citation>
    <scope>NUCLEOTIDE SEQUENCE [LARGE SCALE GENOMIC DNA]</scope>
    <source>
        <strain evidence="8">ATCC 50983 / TXsc</strain>
    </source>
</reference>
<dbReference type="PANTHER" id="PTHR10792:SF8">
    <property type="entry name" value="RIBOSOME BIOGENESIS PROTEIN RLP24-RELATED"/>
    <property type="match status" value="1"/>
</dbReference>
<evidence type="ECO:0000256" key="4">
    <source>
        <dbReference type="ARBA" id="ARBA00023242"/>
    </source>
</evidence>
<dbReference type="InterPro" id="IPR000988">
    <property type="entry name" value="Ribosomal_eL24-rel_N"/>
</dbReference>
<organism evidence="8">
    <name type="scientific">Perkinsus marinus (strain ATCC 50983 / TXsc)</name>
    <dbReference type="NCBI Taxonomy" id="423536"/>
    <lineage>
        <taxon>Eukaryota</taxon>
        <taxon>Sar</taxon>
        <taxon>Alveolata</taxon>
        <taxon>Perkinsozoa</taxon>
        <taxon>Perkinsea</taxon>
        <taxon>Perkinsida</taxon>
        <taxon>Perkinsidae</taxon>
        <taxon>Perkinsus</taxon>
    </lineage>
</organism>
<keyword evidence="3" id="KW-0690">Ribosome biogenesis</keyword>
<name>C5KCN1_PERM5</name>
<dbReference type="InterPro" id="IPR011017">
    <property type="entry name" value="TRASH_dom"/>
</dbReference>
<dbReference type="SUPFAM" id="SSF57716">
    <property type="entry name" value="Glucocorticoid receptor-like (DNA-binding domain)"/>
    <property type="match status" value="1"/>
</dbReference>
<dbReference type="GeneID" id="9086980"/>
<dbReference type="OrthoDB" id="10262490at2759"/>
<evidence type="ECO:0000313" key="7">
    <source>
        <dbReference type="EMBL" id="EER17630.1"/>
    </source>
</evidence>
<dbReference type="SMART" id="SM00746">
    <property type="entry name" value="TRASH"/>
    <property type="match status" value="1"/>
</dbReference>
<keyword evidence="4" id="KW-0539">Nucleus</keyword>